<dbReference type="KEGG" id="xtr:100485506"/>
<name>A0A8J0SEC4_XENTR</name>
<comment type="subcellular location">
    <subcellularLocation>
        <location evidence="1">Cell membrane</location>
        <topology evidence="1">Multi-pass membrane protein</topology>
    </subcellularLocation>
</comment>
<dbReference type="InterPro" id="IPR000725">
    <property type="entry name" value="Olfact_rcpt"/>
</dbReference>
<sequence>MSGLGVQFLCISVRQETQGEDTMQNSTPHPAVLLLGFGEMTSVKYLYCSLILIGYSVIILLNSAVIAVTVLHETLQRPMYIFISAFCINGLYGSTAFFPSVFINLFKEAQTISYGACILQDFAVNTYGGSEMTLLAVMAFDRYVSICHPLRYNSIMSLPTVFRLIGAAWLYPFILVSILVLLTVRLPLCDWVILKIYCDNWSVVRLSCVDTSTNNAYGILCTVAILVVMPILIVISYIAILRVCAKSSKDFQAKALQTCAPHLLAIATYLVDVLFEIFLYRYSPTSLPPALRVFMSIHFLVVPPLLNPLIYGLKIRELRVKINKLLQKQSIPLREPKHP</sequence>
<evidence type="ECO:0000256" key="9">
    <source>
        <dbReference type="ARBA" id="ARBA00023157"/>
    </source>
</evidence>
<dbReference type="GO" id="GO:0005549">
    <property type="term" value="F:odorant binding"/>
    <property type="evidence" value="ECO:0000318"/>
    <property type="project" value="GO_Central"/>
</dbReference>
<dbReference type="InterPro" id="IPR000276">
    <property type="entry name" value="GPCR_Rhodpsn"/>
</dbReference>
<keyword evidence="7" id="KW-0297">G-protein coupled receptor</keyword>
<keyword evidence="15" id="KW-1185">Reference proteome</keyword>
<evidence type="ECO:0000259" key="14">
    <source>
        <dbReference type="PROSITE" id="PS50262"/>
    </source>
</evidence>
<dbReference type="PRINTS" id="PR00245">
    <property type="entry name" value="OLFACTORYR"/>
</dbReference>
<organism evidence="15 16">
    <name type="scientific">Xenopus tropicalis</name>
    <name type="common">Western clawed frog</name>
    <name type="synonym">Silurana tropicalis</name>
    <dbReference type="NCBI Taxonomy" id="8364"/>
    <lineage>
        <taxon>Eukaryota</taxon>
        <taxon>Metazoa</taxon>
        <taxon>Chordata</taxon>
        <taxon>Craniata</taxon>
        <taxon>Vertebrata</taxon>
        <taxon>Euteleostomi</taxon>
        <taxon>Amphibia</taxon>
        <taxon>Batrachia</taxon>
        <taxon>Anura</taxon>
        <taxon>Pipoidea</taxon>
        <taxon>Pipidae</taxon>
        <taxon>Xenopodinae</taxon>
        <taxon>Xenopus</taxon>
        <taxon>Silurana</taxon>
    </lineage>
</organism>
<keyword evidence="2" id="KW-1003">Cell membrane</keyword>
<dbReference type="PROSITE" id="PS00237">
    <property type="entry name" value="G_PROTEIN_RECEP_F1_1"/>
    <property type="match status" value="1"/>
</dbReference>
<keyword evidence="5" id="KW-0552">Olfaction</keyword>
<keyword evidence="6 13" id="KW-1133">Transmembrane helix</keyword>
<evidence type="ECO:0000256" key="10">
    <source>
        <dbReference type="ARBA" id="ARBA00023170"/>
    </source>
</evidence>
<feature type="transmembrane region" description="Helical" evidence="13">
    <location>
        <begin position="216"/>
        <end position="241"/>
    </location>
</feature>
<feature type="transmembrane region" description="Helical" evidence="13">
    <location>
        <begin position="122"/>
        <end position="140"/>
    </location>
</feature>
<evidence type="ECO:0000256" key="2">
    <source>
        <dbReference type="ARBA" id="ARBA00022475"/>
    </source>
</evidence>
<dbReference type="OrthoDB" id="9885421at2759"/>
<dbReference type="GeneID" id="100485506"/>
<keyword evidence="3" id="KW-0716">Sensory transduction</keyword>
<evidence type="ECO:0000256" key="13">
    <source>
        <dbReference type="SAM" id="Phobius"/>
    </source>
</evidence>
<feature type="transmembrane region" description="Helical" evidence="13">
    <location>
        <begin position="293"/>
        <end position="313"/>
    </location>
</feature>
<evidence type="ECO:0000313" key="16">
    <source>
        <dbReference type="RefSeq" id="XP_012813727.1"/>
    </source>
</evidence>
<dbReference type="Pfam" id="PF13853">
    <property type="entry name" value="7tm_4"/>
    <property type="match status" value="1"/>
</dbReference>
<dbReference type="GO" id="GO:0005886">
    <property type="term" value="C:plasma membrane"/>
    <property type="evidence" value="ECO:0007669"/>
    <property type="project" value="UniProtKB-SubCell"/>
</dbReference>
<keyword evidence="8 13" id="KW-0472">Membrane</keyword>
<evidence type="ECO:0000256" key="1">
    <source>
        <dbReference type="ARBA" id="ARBA00004651"/>
    </source>
</evidence>
<dbReference type="GO" id="GO:0004930">
    <property type="term" value="F:G protein-coupled receptor activity"/>
    <property type="evidence" value="ECO:0007669"/>
    <property type="project" value="UniProtKB-KW"/>
</dbReference>
<evidence type="ECO:0000256" key="7">
    <source>
        <dbReference type="ARBA" id="ARBA00023040"/>
    </source>
</evidence>
<dbReference type="InterPro" id="IPR052921">
    <property type="entry name" value="GPCR1_Superfamily_Member"/>
</dbReference>
<feature type="transmembrane region" description="Helical" evidence="13">
    <location>
        <begin position="161"/>
        <end position="184"/>
    </location>
</feature>
<protein>
    <submittedName>
        <fullName evidence="16">Olfactory receptor 2G6</fullName>
    </submittedName>
</protein>
<dbReference type="CTD" id="100485506"/>
<feature type="transmembrane region" description="Helical" evidence="13">
    <location>
        <begin position="43"/>
        <end position="68"/>
    </location>
</feature>
<evidence type="ECO:0000256" key="12">
    <source>
        <dbReference type="ARBA" id="ARBA00023224"/>
    </source>
</evidence>
<dbReference type="PANTHER" id="PTHR26451:SF992">
    <property type="entry name" value="OLFACTORY RECEPTOR 2G6"/>
    <property type="match status" value="1"/>
</dbReference>
<dbReference type="Gene3D" id="1.20.1070.10">
    <property type="entry name" value="Rhodopsin 7-helix transmembrane proteins"/>
    <property type="match status" value="1"/>
</dbReference>
<accession>A0A8J0SEC4</accession>
<reference evidence="16" key="1">
    <citation type="submission" date="2025-08" db="UniProtKB">
        <authorList>
            <consortium name="RefSeq"/>
        </authorList>
    </citation>
    <scope>IDENTIFICATION</scope>
    <source>
        <strain evidence="16">Nigerian</strain>
        <tissue evidence="16">Liver and blood</tissue>
    </source>
</reference>
<dbReference type="GO" id="GO:0016020">
    <property type="term" value="C:membrane"/>
    <property type="evidence" value="ECO:0000318"/>
    <property type="project" value="GO_Central"/>
</dbReference>
<evidence type="ECO:0000313" key="17">
    <source>
        <dbReference type="Xenbase" id="XB-GENE-29077843"/>
    </source>
</evidence>
<keyword evidence="11" id="KW-0325">Glycoprotein</keyword>
<dbReference type="Proteomes" id="UP000008143">
    <property type="component" value="Chromosome 2"/>
</dbReference>
<keyword evidence="4 13" id="KW-0812">Transmembrane</keyword>
<dbReference type="FunFam" id="1.20.1070.10:FF:000024">
    <property type="entry name" value="Olfactory receptor"/>
    <property type="match status" value="1"/>
</dbReference>
<dbReference type="InterPro" id="IPR017452">
    <property type="entry name" value="GPCR_Rhodpsn_7TM"/>
</dbReference>
<evidence type="ECO:0000256" key="11">
    <source>
        <dbReference type="ARBA" id="ARBA00023180"/>
    </source>
</evidence>
<keyword evidence="9" id="KW-1015">Disulfide bond</keyword>
<dbReference type="PROSITE" id="PS50262">
    <property type="entry name" value="G_PROTEIN_RECEP_F1_2"/>
    <property type="match status" value="1"/>
</dbReference>
<dbReference type="RefSeq" id="XP_012813727.1">
    <property type="nucleotide sequence ID" value="XM_012958273.1"/>
</dbReference>
<feature type="transmembrane region" description="Helical" evidence="13">
    <location>
        <begin position="262"/>
        <end position="281"/>
    </location>
</feature>
<evidence type="ECO:0000256" key="5">
    <source>
        <dbReference type="ARBA" id="ARBA00022725"/>
    </source>
</evidence>
<keyword evidence="10 16" id="KW-0675">Receptor</keyword>
<evidence type="ECO:0000256" key="8">
    <source>
        <dbReference type="ARBA" id="ARBA00023136"/>
    </source>
</evidence>
<proteinExistence type="predicted"/>
<evidence type="ECO:0000256" key="4">
    <source>
        <dbReference type="ARBA" id="ARBA00022692"/>
    </source>
</evidence>
<feature type="transmembrane region" description="Helical" evidence="13">
    <location>
        <begin position="80"/>
        <end position="102"/>
    </location>
</feature>
<keyword evidence="12" id="KW-0807">Transducer</keyword>
<dbReference type="SUPFAM" id="SSF81321">
    <property type="entry name" value="Family A G protein-coupled receptor-like"/>
    <property type="match status" value="1"/>
</dbReference>
<feature type="domain" description="G-protein coupled receptors family 1 profile" evidence="14">
    <location>
        <begin position="61"/>
        <end position="311"/>
    </location>
</feature>
<evidence type="ECO:0000256" key="6">
    <source>
        <dbReference type="ARBA" id="ARBA00022989"/>
    </source>
</evidence>
<dbReference type="GO" id="GO:0050911">
    <property type="term" value="P:detection of chemical stimulus involved in sensory perception of smell"/>
    <property type="evidence" value="ECO:0000318"/>
    <property type="project" value="GO_Central"/>
</dbReference>
<gene>
    <name evidence="17" type="primary">or64h1</name>
    <name evidence="16" type="synonym">LOC100485506</name>
</gene>
<dbReference type="AGR" id="Xenbase:XB-GENE-29077843"/>
<evidence type="ECO:0000313" key="15">
    <source>
        <dbReference type="Proteomes" id="UP000008143"/>
    </source>
</evidence>
<dbReference type="GO" id="GO:0004984">
    <property type="term" value="F:olfactory receptor activity"/>
    <property type="evidence" value="ECO:0000318"/>
    <property type="project" value="GO_Central"/>
</dbReference>
<dbReference type="AlphaFoldDB" id="A0A8J0SEC4"/>
<evidence type="ECO:0000256" key="3">
    <source>
        <dbReference type="ARBA" id="ARBA00022606"/>
    </source>
</evidence>
<dbReference type="Xenbase" id="XB-GENE-29077843">
    <property type="gene designation" value="or64h1"/>
</dbReference>
<dbReference type="PANTHER" id="PTHR26451">
    <property type="entry name" value="G_PROTEIN_RECEP_F1_2 DOMAIN-CONTAINING PROTEIN"/>
    <property type="match status" value="1"/>
</dbReference>